<gene>
    <name evidence="1" type="ORF">C7373_10922</name>
</gene>
<sequence length="79" mass="8982">MNSSLLILYDTFVIKSQLSSPDYQAAMAEWRRARGGSWLDLEDAAYARMYTWGEVSFSAGLRMGLELSHDLSGIWMNRS</sequence>
<proteinExistence type="predicted"/>
<organism evidence="1 2">
    <name type="scientific">Intestinimonas butyriciproducens</name>
    <dbReference type="NCBI Taxonomy" id="1297617"/>
    <lineage>
        <taxon>Bacteria</taxon>
        <taxon>Bacillati</taxon>
        <taxon>Bacillota</taxon>
        <taxon>Clostridia</taxon>
        <taxon>Eubacteriales</taxon>
        <taxon>Intestinimonas</taxon>
    </lineage>
</organism>
<accession>A0A2U1BFB2</accession>
<name>A0A2U1BFB2_9FIRM</name>
<dbReference type="AlphaFoldDB" id="A0A2U1BFB2"/>
<dbReference type="Proteomes" id="UP000245778">
    <property type="component" value="Unassembled WGS sequence"/>
</dbReference>
<reference evidence="1 2" key="1">
    <citation type="submission" date="2018-04" db="EMBL/GenBank/DDBJ databases">
        <title>Genomic Encyclopedia of Type Strains, Phase IV (KMG-IV): sequencing the most valuable type-strain genomes for metagenomic binning, comparative biology and taxonomic classification.</title>
        <authorList>
            <person name="Goeker M."/>
        </authorList>
    </citation>
    <scope>NUCLEOTIDE SEQUENCE [LARGE SCALE GENOMIC DNA]</scope>
    <source>
        <strain evidence="1 2">DSM 26588</strain>
    </source>
</reference>
<dbReference type="EMBL" id="QEKK01000009">
    <property type="protein sequence ID" value="PVY47364.1"/>
    <property type="molecule type" value="Genomic_DNA"/>
</dbReference>
<evidence type="ECO:0000313" key="2">
    <source>
        <dbReference type="Proteomes" id="UP000245778"/>
    </source>
</evidence>
<protein>
    <submittedName>
        <fullName evidence="1">Uncharacterized protein</fullName>
    </submittedName>
</protein>
<comment type="caution">
    <text evidence="1">The sequence shown here is derived from an EMBL/GenBank/DDBJ whole genome shotgun (WGS) entry which is preliminary data.</text>
</comment>
<dbReference type="GeneID" id="93228683"/>
<evidence type="ECO:0000313" key="1">
    <source>
        <dbReference type="EMBL" id="PVY47364.1"/>
    </source>
</evidence>
<dbReference type="RefSeq" id="WP_075704196.1">
    <property type="nucleotide sequence ID" value="NZ_CAMREZ010000003.1"/>
</dbReference>